<feature type="domain" description="Protein kinase" evidence="2">
    <location>
        <begin position="12"/>
        <end position="281"/>
    </location>
</feature>
<dbReference type="InterPro" id="IPR011009">
    <property type="entry name" value="Kinase-like_dom_sf"/>
</dbReference>
<dbReference type="Gene3D" id="3.30.450.40">
    <property type="match status" value="1"/>
</dbReference>
<dbReference type="SUPFAM" id="SSF56112">
    <property type="entry name" value="Protein kinase-like (PK-like)"/>
    <property type="match status" value="1"/>
</dbReference>
<feature type="domain" description="GGDEF" evidence="3">
    <location>
        <begin position="1556"/>
        <end position="1687"/>
    </location>
</feature>
<dbReference type="SUPFAM" id="SSF55073">
    <property type="entry name" value="Nucleotide cyclase"/>
    <property type="match status" value="1"/>
</dbReference>
<dbReference type="InterPro" id="IPR000719">
    <property type="entry name" value="Prot_kinase_dom"/>
</dbReference>
<gene>
    <name evidence="4" type="ORF">GCM10022278_33690</name>
</gene>
<reference evidence="5" key="1">
    <citation type="journal article" date="2019" name="Int. J. Syst. Evol. Microbiol.">
        <title>The Global Catalogue of Microorganisms (GCM) 10K type strain sequencing project: providing services to taxonomists for standard genome sequencing and annotation.</title>
        <authorList>
            <consortium name="The Broad Institute Genomics Platform"/>
            <consortium name="The Broad Institute Genome Sequencing Center for Infectious Disease"/>
            <person name="Wu L."/>
            <person name="Ma J."/>
        </authorList>
    </citation>
    <scope>NUCLEOTIDE SEQUENCE [LARGE SCALE GENOMIC DNA]</scope>
    <source>
        <strain evidence="5">JCM 17555</strain>
    </source>
</reference>
<comment type="caution">
    <text evidence="4">The sequence shown here is derived from an EMBL/GenBank/DDBJ whole genome shotgun (WGS) entry which is preliminary data.</text>
</comment>
<evidence type="ECO:0000313" key="4">
    <source>
        <dbReference type="EMBL" id="GAA3973861.1"/>
    </source>
</evidence>
<dbReference type="InterPro" id="IPR029016">
    <property type="entry name" value="GAF-like_dom_sf"/>
</dbReference>
<dbReference type="EMBL" id="BAABBO010000018">
    <property type="protein sequence ID" value="GAA3973861.1"/>
    <property type="molecule type" value="Genomic_DNA"/>
</dbReference>
<dbReference type="NCBIfam" id="TIGR00254">
    <property type="entry name" value="GGDEF"/>
    <property type="match status" value="1"/>
</dbReference>
<dbReference type="SMART" id="SM00267">
    <property type="entry name" value="GGDEF"/>
    <property type="match status" value="1"/>
</dbReference>
<dbReference type="InterPro" id="IPR043128">
    <property type="entry name" value="Rev_trsase/Diguanyl_cyclase"/>
</dbReference>
<dbReference type="InterPro" id="IPR029787">
    <property type="entry name" value="Nucleotide_cyclase"/>
</dbReference>
<dbReference type="Pfam" id="PF01590">
    <property type="entry name" value="GAF"/>
    <property type="match status" value="1"/>
</dbReference>
<dbReference type="InterPro" id="IPR053159">
    <property type="entry name" value="Hybrid_Histidine_Kinase"/>
</dbReference>
<evidence type="ECO:0000256" key="1">
    <source>
        <dbReference type="ARBA" id="ARBA00004167"/>
    </source>
</evidence>
<dbReference type="CDD" id="cd14014">
    <property type="entry name" value="STKc_PknB_like"/>
    <property type="match status" value="1"/>
</dbReference>
<evidence type="ECO:0000259" key="3">
    <source>
        <dbReference type="PROSITE" id="PS50887"/>
    </source>
</evidence>
<dbReference type="Pfam" id="PF13191">
    <property type="entry name" value="AAA_16"/>
    <property type="match status" value="1"/>
</dbReference>
<dbReference type="PROSITE" id="PS50887">
    <property type="entry name" value="GGDEF"/>
    <property type="match status" value="1"/>
</dbReference>
<dbReference type="RefSeq" id="WP_344808564.1">
    <property type="nucleotide sequence ID" value="NZ_BAABBO010000018.1"/>
</dbReference>
<dbReference type="InterPro" id="IPR003018">
    <property type="entry name" value="GAF"/>
</dbReference>
<dbReference type="SUPFAM" id="SSF55781">
    <property type="entry name" value="GAF domain-like"/>
    <property type="match status" value="1"/>
</dbReference>
<dbReference type="InterPro" id="IPR000160">
    <property type="entry name" value="GGDEF_dom"/>
</dbReference>
<sequence>MHEVVSFQSAAIVGTDELYRSPHSVVYRGYYKDAPEDSPTVILKQLNVDFPTPEQLARFRHEFAQTQALQGTGVIGAQELFRHENTMVMVLEDIGGLSLDRHWSGIAVPLAEFLPLALSIVDALMAVHQKGVIHKDINPSNIVWNSATKQVKLIDFGLSTELTQERSRVDSPAQLVGTLAYLAPEQTGRMNRAIDYRSDYYALGMTFYELLTGQLPLASNDPLEWVHWHIARTASPPHIINPAIPAVLSDIVLKLIAKTAENRYASLSGLRHDLQACHDQLRTRGEIVAFDIATHDIADTLHLPQQLYGREAALGTLLSAFDTMLEGQKSLVSVTGPAGIGKSSLVRELLKPIVAQRGFFVEGKFDQLDKGAPYASLVQAFRALIQMLLAKSDEQIAEWRTRLLEAVGPNAGVVADVIPELAWIIGTPTVVPALSAAENRNRFTVTFQAFVKVFCNTDHPLVIFLDDVQWADLSSLKLIEQLMRDPTTHHLQILVAYRDDEVTASAPVSALFRALESTDLHVTRISLNPLEQCDVEALLAEALHCKRETVGALAQLVVEKTLGNPYFINQFLHSLYQQSLLSFSQAAMQWTWDTDQIAQAGITDNVIELMVDKLREFPEEAQHLLCVAACIGNEFDLESLAAISRMRVPHAAATLLSMLRSGLLLPLNDAYKWTPHLNWQQLENGKAALGADTALPRYRFAHDRVQQAAYSLLPSASKAGIHYQIGNALGQDEGYQNRGNTLFEVAKHFYLARTLFTTSEDRLRYVDIQFKAGQRAKSSAAFGPAMRYYRRGLSLLPENSWKAHYSLTLQLHTGFAEMAYINGDYTDMHATIDNALKQTTDQLDQVPLFEIRILALIAQHQSAGAVTEAVDTLRRLGIALPDHPEQSDIEHALGETTALLASTSPQALADLPLMTDPQYLAAIRIMNRILSASYQSSPQLFPILVFIMVQLSCRHGNTQGSTYAYATYGIISCGFLGDYETGYRFGKLALKLVDQLSAENFRAKSSYVFAAFLQHWKEPIADTLPVLRDSYQSGLATGDFEFAGWAAMMTGVHAFFAGETLPEIEKVSKEHWSVIDQLKQQTAYLHFSIFLQAIANLQNDSDHSTSLTGSYFDEHASVQIFLEAGDRTALFIVYFNRLVLSYLMGDHPGAAQAATEGELYLDGVVSSAYVPLFYFYAALAGLAQSRETEKLQNCIDKMAVWAKHSPVNYEHRLALLTAELARISGDHSLATIEVYQSAIDTARKRGFLQDEALGNELLAAFFEQQEQPDFVQLYLTKAYHLYRFWGAEAKLWQLRTQYQSFARQLEVSHQENLPGFMDISHAQPASALDSMSVIKASQAISSEIQFERLLQKLMTVVIENAGARRGYLLLANENDTTGVCEWTIEAEAVMGEMVEVQLSRPIDFSSDQSLPTTILQYVARTREPVILGETMPSSQFSSDPYLQHKQPASVLCAPILRRSTILGMIYLENSLASNAFTPEHMQTIQFLAAQTAISLENASLYSHLEARVAQRTRELNEANEKLTYLATTDSLTQAFSRHHFLELATQELHRTLRFNRPLVIMMIDIDHFKKINDTYGHAVGDQALLMVASIIRQGLRDLDIFGRLGGEEFAVLVPETTLEEGLQLAERLRALVEKTAIESPPHSFHVTISIGLSAALGPDATIISLLQQADKGLYKAKRNARNRTEIG</sequence>
<dbReference type="Pfam" id="PF00069">
    <property type="entry name" value="Pkinase"/>
    <property type="match status" value="1"/>
</dbReference>
<dbReference type="CDD" id="cd01949">
    <property type="entry name" value="GGDEF"/>
    <property type="match status" value="1"/>
</dbReference>
<evidence type="ECO:0000259" key="2">
    <source>
        <dbReference type="PROSITE" id="PS50011"/>
    </source>
</evidence>
<dbReference type="InterPro" id="IPR041664">
    <property type="entry name" value="AAA_16"/>
</dbReference>
<dbReference type="Gene3D" id="3.40.50.300">
    <property type="entry name" value="P-loop containing nucleotide triphosphate hydrolases"/>
    <property type="match status" value="1"/>
</dbReference>
<dbReference type="PANTHER" id="PTHR43642:SF1">
    <property type="entry name" value="HYBRID SIGNAL TRANSDUCTION HISTIDINE KINASE G"/>
    <property type="match status" value="1"/>
</dbReference>
<dbReference type="SMART" id="SM00065">
    <property type="entry name" value="GAF"/>
    <property type="match status" value="1"/>
</dbReference>
<dbReference type="Gene3D" id="1.10.510.10">
    <property type="entry name" value="Transferase(Phosphotransferase) domain 1"/>
    <property type="match status" value="1"/>
</dbReference>
<accession>A0ABP7PZ41</accession>
<name>A0ABP7PZ41_9GAMM</name>
<dbReference type="SUPFAM" id="SSF52540">
    <property type="entry name" value="P-loop containing nucleoside triphosphate hydrolases"/>
    <property type="match status" value="1"/>
</dbReference>
<protein>
    <submittedName>
        <fullName evidence="4">AAA family ATPase</fullName>
    </submittedName>
</protein>
<dbReference type="Proteomes" id="UP001501337">
    <property type="component" value="Unassembled WGS sequence"/>
</dbReference>
<proteinExistence type="predicted"/>
<dbReference type="InterPro" id="IPR027417">
    <property type="entry name" value="P-loop_NTPase"/>
</dbReference>
<organism evidence="4 5">
    <name type="scientific">Allohahella marinimesophila</name>
    <dbReference type="NCBI Taxonomy" id="1054972"/>
    <lineage>
        <taxon>Bacteria</taxon>
        <taxon>Pseudomonadati</taxon>
        <taxon>Pseudomonadota</taxon>
        <taxon>Gammaproteobacteria</taxon>
        <taxon>Oceanospirillales</taxon>
        <taxon>Hahellaceae</taxon>
        <taxon>Allohahella</taxon>
    </lineage>
</organism>
<dbReference type="PROSITE" id="PS50011">
    <property type="entry name" value="PROTEIN_KINASE_DOM"/>
    <property type="match status" value="1"/>
</dbReference>
<dbReference type="Pfam" id="PF00990">
    <property type="entry name" value="GGDEF"/>
    <property type="match status" value="1"/>
</dbReference>
<keyword evidence="5" id="KW-1185">Reference proteome</keyword>
<dbReference type="PANTHER" id="PTHR43642">
    <property type="entry name" value="HYBRID SIGNAL TRANSDUCTION HISTIDINE KINASE G"/>
    <property type="match status" value="1"/>
</dbReference>
<dbReference type="Gene3D" id="3.30.70.270">
    <property type="match status" value="1"/>
</dbReference>
<evidence type="ECO:0000313" key="5">
    <source>
        <dbReference type="Proteomes" id="UP001501337"/>
    </source>
</evidence>
<comment type="subcellular location">
    <subcellularLocation>
        <location evidence="1">Membrane</location>
        <topology evidence="1">Single-pass membrane protein</topology>
    </subcellularLocation>
</comment>